<evidence type="ECO:0000259" key="5">
    <source>
        <dbReference type="PROSITE" id="PS51800"/>
    </source>
</evidence>
<name>W9S254_9ROSA</name>
<keyword evidence="7" id="KW-1185">Reference proteome</keyword>
<evidence type="ECO:0000313" key="6">
    <source>
        <dbReference type="EMBL" id="EXC21757.1"/>
    </source>
</evidence>
<keyword evidence="1" id="KW-0479">Metal-binding</keyword>
<sequence>MGHLPTPFSQPSFHFLPPNPNPNSVSLNAELQNPQPQNLTPQPLDFSATLSSLNGLIHHSEQTLRALFSLLPLQNPNQAHSNGVVPCPFNSQHLMHPSSLFSHFLHCSSSPCPIQFDLLPQLNYTETLNSSDSSKAERGFLQTLHGSDSELCFSLDDFYSQFGFNFFYNDCHGVVNLSALDGISRTFTLPVFLSVECANFVSNNEEERKSFERKNRKILPSELWAIRAEIEAWNEYPNVYSYRVLYAILGLDFISVCDLARWVIANSPQYGVVIDTAMRDHIFLLCRLCLKAILKEALNLVGNCNSVKILNSMNFSCPILVQALMWLASQLSILYGEMNGKFFALNILKQCVLDAASGLVFFSLEKSVTETPALEEVPQSLVDSNGNGIKGSEVQKPLEIRRNGEVNSVVEESFTSGVILVSQLAAAIAALHERSLLEGKIKGLRFHQPLNNYQRVAEHDYVSHRADEEREKRPQYRPIIEHDGLPRLKVSNEETSKTKTREELLAEDRDYKRRRMSYRAKKVKRTNLEVMRDIIEDFMDEIKQAGGIGCFEKGAKAEDTLLLKPSYASEITSDINMSEKRNYDSSAAGDSPDRHRKQSGFDYGARATTFKGYTHKDYEQTKRGLYGDHEPKDDQRSISRDKRDREYYSRSPRHDRSSDWTHHRREQNEREGSGTKRHESKHSSSRKSKYYVNRLSTFGLTSEHKSKSKDRHHGDRYENRSSALFLRNTFEDRYDPSESHGTYEDDIPTNSKYVWGDKFVDGK</sequence>
<feature type="compositionally biased region" description="Basic and acidic residues" evidence="4">
    <location>
        <begin position="621"/>
        <end position="677"/>
    </location>
</feature>
<dbReference type="PANTHER" id="PTHR21402:SF10">
    <property type="entry name" value="U11_U12 SMALL NUCLEAR RIBONUCLEOPROTEIN 48 KDA PROTEIN"/>
    <property type="match status" value="1"/>
</dbReference>
<evidence type="ECO:0000256" key="3">
    <source>
        <dbReference type="ARBA" id="ARBA00022833"/>
    </source>
</evidence>
<dbReference type="Proteomes" id="UP000030645">
    <property type="component" value="Unassembled WGS sequence"/>
</dbReference>
<feature type="region of interest" description="Disordered" evidence="4">
    <location>
        <begin position="1"/>
        <end position="42"/>
    </location>
</feature>
<keyword evidence="2" id="KW-0863">Zinc-finger</keyword>
<dbReference type="GO" id="GO:0008270">
    <property type="term" value="F:zinc ion binding"/>
    <property type="evidence" value="ECO:0007669"/>
    <property type="project" value="UniProtKB-KW"/>
</dbReference>
<dbReference type="STRING" id="981085.W9S254"/>
<dbReference type="eggNOG" id="ENOG502QSM9">
    <property type="taxonomic scope" value="Eukaryota"/>
</dbReference>
<dbReference type="EMBL" id="KE345949">
    <property type="protein sequence ID" value="EXC21757.1"/>
    <property type="molecule type" value="Genomic_DNA"/>
</dbReference>
<reference evidence="7" key="1">
    <citation type="submission" date="2013-01" db="EMBL/GenBank/DDBJ databases">
        <title>Draft Genome Sequence of a Mulberry Tree, Morus notabilis C.K. Schneid.</title>
        <authorList>
            <person name="He N."/>
            <person name="Zhao S."/>
        </authorList>
    </citation>
    <scope>NUCLEOTIDE SEQUENCE</scope>
</reference>
<dbReference type="PANTHER" id="PTHR21402">
    <property type="entry name" value="GAMETOCYTE SPECIFIC FACTOR 1-RELATED"/>
    <property type="match status" value="1"/>
</dbReference>
<feature type="domain" description="CHHC U11-48K-type" evidence="5">
    <location>
        <begin position="84"/>
        <end position="111"/>
    </location>
</feature>
<dbReference type="AlphaFoldDB" id="W9S254"/>
<feature type="compositionally biased region" description="Low complexity" evidence="4">
    <location>
        <begin position="31"/>
        <end position="42"/>
    </location>
</feature>
<feature type="region of interest" description="Disordered" evidence="4">
    <location>
        <begin position="621"/>
        <end position="722"/>
    </location>
</feature>
<organism evidence="6 7">
    <name type="scientific">Morus notabilis</name>
    <dbReference type="NCBI Taxonomy" id="981085"/>
    <lineage>
        <taxon>Eukaryota</taxon>
        <taxon>Viridiplantae</taxon>
        <taxon>Streptophyta</taxon>
        <taxon>Embryophyta</taxon>
        <taxon>Tracheophyta</taxon>
        <taxon>Spermatophyta</taxon>
        <taxon>Magnoliopsida</taxon>
        <taxon>eudicotyledons</taxon>
        <taxon>Gunneridae</taxon>
        <taxon>Pentapetalae</taxon>
        <taxon>rosids</taxon>
        <taxon>fabids</taxon>
        <taxon>Rosales</taxon>
        <taxon>Moraceae</taxon>
        <taxon>Moreae</taxon>
        <taxon>Morus</taxon>
    </lineage>
</organism>
<protein>
    <recommendedName>
        <fullName evidence="5">CHHC U11-48K-type domain-containing protein</fullName>
    </recommendedName>
</protein>
<accession>W9S254</accession>
<dbReference type="KEGG" id="mnt:21389900"/>
<feature type="region of interest" description="Disordered" evidence="4">
    <location>
        <begin position="579"/>
        <end position="603"/>
    </location>
</feature>
<evidence type="ECO:0000256" key="2">
    <source>
        <dbReference type="ARBA" id="ARBA00022771"/>
    </source>
</evidence>
<gene>
    <name evidence="6" type="ORF">L484_006471</name>
</gene>
<proteinExistence type="predicted"/>
<dbReference type="PROSITE" id="PS51800">
    <property type="entry name" value="ZF_CHHC_U11_48K"/>
    <property type="match status" value="1"/>
</dbReference>
<evidence type="ECO:0000256" key="4">
    <source>
        <dbReference type="SAM" id="MobiDB-lite"/>
    </source>
</evidence>
<dbReference type="InterPro" id="IPR022776">
    <property type="entry name" value="TRM13/UPF0224_CHHC_Znf_dom"/>
</dbReference>
<evidence type="ECO:0000256" key="1">
    <source>
        <dbReference type="ARBA" id="ARBA00022723"/>
    </source>
</evidence>
<dbReference type="OrthoDB" id="69229at2759"/>
<dbReference type="InterPro" id="IPR051591">
    <property type="entry name" value="UPF0224_FAM112_RNA_Proc"/>
</dbReference>
<evidence type="ECO:0000313" key="7">
    <source>
        <dbReference type="Proteomes" id="UP000030645"/>
    </source>
</evidence>
<feature type="compositionally biased region" description="Basic residues" evidence="4">
    <location>
        <begin position="678"/>
        <end position="689"/>
    </location>
</feature>
<keyword evidence="3" id="KW-0862">Zinc</keyword>